<protein>
    <submittedName>
        <fullName evidence="2">NAD-dependent epimerase/dehydratase family protein</fullName>
    </submittedName>
</protein>
<reference evidence="2 3" key="1">
    <citation type="submission" date="2020-03" db="EMBL/GenBank/DDBJ databases">
        <title>Metabolic flexibility allows generalist bacteria to become dominant in a frequently disturbed ecosystem.</title>
        <authorList>
            <person name="Chen Y.-J."/>
            <person name="Leung P.M."/>
            <person name="Bay S.K."/>
            <person name="Hugenholtz P."/>
            <person name="Kessler A.J."/>
            <person name="Shelley G."/>
            <person name="Waite D.W."/>
            <person name="Cook P.L."/>
            <person name="Greening C."/>
        </authorList>
    </citation>
    <scope>NUCLEOTIDE SEQUENCE [LARGE SCALE GENOMIC DNA]</scope>
    <source>
        <strain evidence="2">SS_bin_28</strain>
    </source>
</reference>
<dbReference type="Proteomes" id="UP000547674">
    <property type="component" value="Unassembled WGS sequence"/>
</dbReference>
<dbReference type="SUPFAM" id="SSF51735">
    <property type="entry name" value="NAD(P)-binding Rossmann-fold domains"/>
    <property type="match status" value="1"/>
</dbReference>
<dbReference type="PANTHER" id="PTHR48079:SF6">
    <property type="entry name" value="NAD(P)-BINDING DOMAIN-CONTAINING PROTEIN-RELATED"/>
    <property type="match status" value="1"/>
</dbReference>
<accession>A0A7Y2E5I8</accession>
<dbReference type="GO" id="GO:0004029">
    <property type="term" value="F:aldehyde dehydrogenase (NAD+) activity"/>
    <property type="evidence" value="ECO:0007669"/>
    <property type="project" value="TreeGrafter"/>
</dbReference>
<dbReference type="EMBL" id="JABDJR010000067">
    <property type="protein sequence ID" value="NNF05516.1"/>
    <property type="molecule type" value="Genomic_DNA"/>
</dbReference>
<organism evidence="2 3">
    <name type="scientific">Eiseniibacteriota bacterium</name>
    <dbReference type="NCBI Taxonomy" id="2212470"/>
    <lineage>
        <taxon>Bacteria</taxon>
        <taxon>Candidatus Eiseniibacteriota</taxon>
    </lineage>
</organism>
<comment type="caution">
    <text evidence="2">The sequence shown here is derived from an EMBL/GenBank/DDBJ whole genome shotgun (WGS) entry which is preliminary data.</text>
</comment>
<evidence type="ECO:0000313" key="3">
    <source>
        <dbReference type="Proteomes" id="UP000547674"/>
    </source>
</evidence>
<dbReference type="InterPro" id="IPR001509">
    <property type="entry name" value="Epimerase_deHydtase"/>
</dbReference>
<sequence length="334" mass="36503">MKIFLTGGTGYLGGAIARAARSRGHDVLALVRDENRAAPLLGCGSQLCKGSLEELGDWETSLKGCDALIHTAALVQSWGHPPSTFDELNVKLPLALLERAKTAGITRRLVTSTLFTMKPSENGEPLKEDALLQGPKEIREANDYVRSKGLLAARIQEQQRAGESVNMVFPTVLMGPGALTAGNHTANILSDVGKKKFPGLVGDGNQKWNLVGVDDAARGHLDVLERGKSGDNYILGGENWTQRKLVEEAARRFDVKAPTRALGTLLPNIVAVLSESLSRLTGKAPMLTRGEVRLYNQHWSFDSTKAIRDLGYEPTAMDTVLDETVRWIRERVWR</sequence>
<dbReference type="AlphaFoldDB" id="A0A7Y2E5I8"/>
<gene>
    <name evidence="2" type="ORF">HKN21_02030</name>
</gene>
<evidence type="ECO:0000259" key="1">
    <source>
        <dbReference type="Pfam" id="PF01370"/>
    </source>
</evidence>
<feature type="domain" description="NAD-dependent epimerase/dehydratase" evidence="1">
    <location>
        <begin position="3"/>
        <end position="236"/>
    </location>
</feature>
<dbReference type="InterPro" id="IPR036291">
    <property type="entry name" value="NAD(P)-bd_dom_sf"/>
</dbReference>
<proteinExistence type="predicted"/>
<dbReference type="InterPro" id="IPR051783">
    <property type="entry name" value="NAD(P)-dependent_oxidoreduct"/>
</dbReference>
<evidence type="ECO:0000313" key="2">
    <source>
        <dbReference type="EMBL" id="NNF05516.1"/>
    </source>
</evidence>
<name>A0A7Y2E5I8_UNCEI</name>
<dbReference type="GO" id="GO:0005737">
    <property type="term" value="C:cytoplasm"/>
    <property type="evidence" value="ECO:0007669"/>
    <property type="project" value="TreeGrafter"/>
</dbReference>
<dbReference type="Pfam" id="PF01370">
    <property type="entry name" value="Epimerase"/>
    <property type="match status" value="1"/>
</dbReference>
<dbReference type="PANTHER" id="PTHR48079">
    <property type="entry name" value="PROTEIN YEEZ"/>
    <property type="match status" value="1"/>
</dbReference>
<dbReference type="Gene3D" id="3.40.50.720">
    <property type="entry name" value="NAD(P)-binding Rossmann-like Domain"/>
    <property type="match status" value="1"/>
</dbReference>